<organism evidence="1 2">
    <name type="scientific">Enterococcus faecium R496</name>
    <dbReference type="NCBI Taxonomy" id="1134836"/>
    <lineage>
        <taxon>Bacteria</taxon>
        <taxon>Bacillati</taxon>
        <taxon>Bacillota</taxon>
        <taxon>Bacilli</taxon>
        <taxon>Lactobacillales</taxon>
        <taxon>Enterococcaceae</taxon>
        <taxon>Enterococcus</taxon>
    </lineage>
</organism>
<comment type="caution">
    <text evidence="1">The sequence shown here is derived from an EMBL/GenBank/DDBJ whole genome shotgun (WGS) entry which is preliminary data.</text>
</comment>
<reference evidence="1 2" key="1">
    <citation type="submission" date="2012-04" db="EMBL/GenBank/DDBJ databases">
        <authorList>
            <person name="Weinstock G."/>
            <person name="Sodergren E."/>
            <person name="Lobos E.A."/>
            <person name="Fulton L."/>
            <person name="Fulton R."/>
            <person name="Courtney L."/>
            <person name="Fronick C."/>
            <person name="O'Laughlin M."/>
            <person name="Godfrey J."/>
            <person name="Wilson R.M."/>
            <person name="Miner T."/>
            <person name="Farmer C."/>
            <person name="Delehaunty K."/>
            <person name="Cordes M."/>
            <person name="Minx P."/>
            <person name="Tomlinson C."/>
            <person name="Chen J."/>
            <person name="Wollam A."/>
            <person name="Pepin K.H."/>
            <person name="Bhonagiri V."/>
            <person name="Zhang X."/>
            <person name="Suruliraj S."/>
            <person name="Warren W."/>
            <person name="Mitreva M."/>
            <person name="Mardis E.R."/>
            <person name="Wilson R.K."/>
        </authorList>
    </citation>
    <scope>NUCLEOTIDE SEQUENCE [LARGE SCALE GENOMIC DNA]</scope>
    <source>
        <strain evidence="1 2">R496</strain>
    </source>
</reference>
<gene>
    <name evidence="1" type="ORF">HMPREF1378_02465</name>
</gene>
<evidence type="ECO:0000313" key="2">
    <source>
        <dbReference type="Proteomes" id="UP000006402"/>
    </source>
</evidence>
<name>A0AAV3GSR9_ENTFC</name>
<proteinExistence type="predicted"/>
<protein>
    <submittedName>
        <fullName evidence="1">Uncharacterized protein</fullName>
    </submittedName>
</protein>
<dbReference type="AlphaFoldDB" id="A0AAV3GSR9"/>
<dbReference type="Proteomes" id="UP000006402">
    <property type="component" value="Unassembled WGS sequence"/>
</dbReference>
<evidence type="ECO:0000313" key="1">
    <source>
        <dbReference type="EMBL" id="EJX50034.1"/>
    </source>
</evidence>
<dbReference type="EMBL" id="AMAH01000185">
    <property type="protein sequence ID" value="EJX50034.1"/>
    <property type="molecule type" value="Genomic_DNA"/>
</dbReference>
<accession>A0AAV3GSR9</accession>
<sequence length="48" mass="5793">MCIKRDCKKAVLHQVIRTANQKQLLMFLNWLGLLPQMQTFEHRLVERL</sequence>